<dbReference type="CDD" id="cd06853">
    <property type="entry name" value="GT_WecA_like"/>
    <property type="match status" value="1"/>
</dbReference>
<evidence type="ECO:0000256" key="1">
    <source>
        <dbReference type="ARBA" id="ARBA00004651"/>
    </source>
</evidence>
<comment type="subcellular location">
    <subcellularLocation>
        <location evidence="1">Cell membrane</location>
        <topology evidence="1">Multi-pass membrane protein</topology>
    </subcellularLocation>
</comment>
<sequence>MPSWLHPQSHWFVLAVATLVALSATPVVRALAVRLGVVARPTARSMHRVPVPHVGGLAIFAGFVAAVAVSLGWEDRDVVAVLLGGVVMLAVGLADDLWDLPPLVKLAGQVAAALTAVAAGVRIEVLTNPLGLFTASGADDLLVLGAWGVPLTVLWIVAVSNVINLIDGLDGLAAGIASIAALTVLVAALQTGQPMEVVLLMAALAGSTLGFLPYNFNPAKIFMGDTGALFIGYTLATVSVVGLLKSAAAVALAVPIMVLALPIADTALAILRRLQAGRPVMAADRDHLHHRLIRMGFSHRDAVLVMYLITAWLALGAVAVAEGNLLQGLLIVVTLAASVHLVARKLLEWNRQRPRRLGN</sequence>
<name>A0ABZ0QP05_9FIRM</name>
<dbReference type="RefSeq" id="WP_318750798.1">
    <property type="nucleotide sequence ID" value="NZ_CP132508.1"/>
</dbReference>
<evidence type="ECO:0000256" key="3">
    <source>
        <dbReference type="ARBA" id="ARBA00022679"/>
    </source>
</evidence>
<protein>
    <submittedName>
        <fullName evidence="8">MraY family glycosyltransferase</fullName>
        <ecNumber evidence="8">2.7.8.-</ecNumber>
    </submittedName>
</protein>
<feature type="transmembrane region" description="Helical" evidence="7">
    <location>
        <begin position="78"/>
        <end position="94"/>
    </location>
</feature>
<accession>A0ABZ0QP05</accession>
<feature type="transmembrane region" description="Helical" evidence="7">
    <location>
        <begin position="171"/>
        <end position="191"/>
    </location>
</feature>
<dbReference type="PROSITE" id="PS01348">
    <property type="entry name" value="MRAY_2"/>
    <property type="match status" value="1"/>
</dbReference>
<evidence type="ECO:0000256" key="2">
    <source>
        <dbReference type="ARBA" id="ARBA00022475"/>
    </source>
</evidence>
<keyword evidence="5 7" id="KW-1133">Transmembrane helix</keyword>
<feature type="transmembrane region" description="Helical" evidence="7">
    <location>
        <begin position="197"/>
        <end position="214"/>
    </location>
</feature>
<evidence type="ECO:0000256" key="6">
    <source>
        <dbReference type="ARBA" id="ARBA00023136"/>
    </source>
</evidence>
<feature type="transmembrane region" description="Helical" evidence="7">
    <location>
        <begin position="226"/>
        <end position="244"/>
    </location>
</feature>
<evidence type="ECO:0000313" key="8">
    <source>
        <dbReference type="EMBL" id="WPD19211.1"/>
    </source>
</evidence>
<dbReference type="Proteomes" id="UP001304683">
    <property type="component" value="Chromosome"/>
</dbReference>
<feature type="transmembrane region" description="Helical" evidence="7">
    <location>
        <begin position="54"/>
        <end position="71"/>
    </location>
</feature>
<keyword evidence="6 7" id="KW-0472">Membrane</keyword>
<evidence type="ECO:0000313" key="9">
    <source>
        <dbReference type="Proteomes" id="UP001304683"/>
    </source>
</evidence>
<feature type="transmembrane region" description="Helical" evidence="7">
    <location>
        <begin position="327"/>
        <end position="347"/>
    </location>
</feature>
<dbReference type="Pfam" id="PF00953">
    <property type="entry name" value="Glycos_transf_4"/>
    <property type="match status" value="1"/>
</dbReference>
<keyword evidence="4 7" id="KW-0812">Transmembrane</keyword>
<feature type="transmembrane region" description="Helical" evidence="7">
    <location>
        <begin position="141"/>
        <end position="159"/>
    </location>
</feature>
<feature type="transmembrane region" description="Helical" evidence="7">
    <location>
        <begin position="302"/>
        <end position="321"/>
    </location>
</feature>
<dbReference type="InterPro" id="IPR018480">
    <property type="entry name" value="PNAcMuramoyl-5peptid_Trfase_CS"/>
</dbReference>
<organism evidence="8 9">
    <name type="scientific">Thermaerobacter composti</name>
    <dbReference type="NCBI Taxonomy" id="554949"/>
    <lineage>
        <taxon>Bacteria</taxon>
        <taxon>Bacillati</taxon>
        <taxon>Bacillota</taxon>
        <taxon>Clostridia</taxon>
        <taxon>Eubacteriales</taxon>
        <taxon>Clostridiales Family XVII. Incertae Sedis</taxon>
        <taxon>Thermaerobacter</taxon>
    </lineage>
</organism>
<feature type="transmembrane region" description="Helical" evidence="7">
    <location>
        <begin position="250"/>
        <end position="271"/>
    </location>
</feature>
<evidence type="ECO:0000256" key="4">
    <source>
        <dbReference type="ARBA" id="ARBA00022692"/>
    </source>
</evidence>
<reference evidence="8 9" key="1">
    <citation type="submission" date="2023-08" db="EMBL/GenBank/DDBJ databases">
        <title>Genome sequence of Thermaerobacter compostii strain Ins1, a spore-forming filamentous bacterium isolated from a deep geothermal reservoir.</title>
        <authorList>
            <person name="Bregnard D."/>
            <person name="Gonzalez D."/>
            <person name="Junier P."/>
        </authorList>
    </citation>
    <scope>NUCLEOTIDE SEQUENCE [LARGE SCALE GENOMIC DNA]</scope>
    <source>
        <strain evidence="8 9">Ins1</strain>
    </source>
</reference>
<dbReference type="GO" id="GO:0016740">
    <property type="term" value="F:transferase activity"/>
    <property type="evidence" value="ECO:0007669"/>
    <property type="project" value="UniProtKB-KW"/>
</dbReference>
<gene>
    <name evidence="8" type="ORF">Q5761_00630</name>
</gene>
<dbReference type="PANTHER" id="PTHR22926">
    <property type="entry name" value="PHOSPHO-N-ACETYLMURAMOYL-PENTAPEPTIDE-TRANSFERASE"/>
    <property type="match status" value="1"/>
</dbReference>
<proteinExistence type="predicted"/>
<evidence type="ECO:0000256" key="7">
    <source>
        <dbReference type="SAM" id="Phobius"/>
    </source>
</evidence>
<evidence type="ECO:0000256" key="5">
    <source>
        <dbReference type="ARBA" id="ARBA00022989"/>
    </source>
</evidence>
<keyword evidence="9" id="KW-1185">Reference proteome</keyword>
<keyword evidence="3 8" id="KW-0808">Transferase</keyword>
<dbReference type="EC" id="2.7.8.-" evidence="8"/>
<keyword evidence="2" id="KW-1003">Cell membrane</keyword>
<dbReference type="PANTHER" id="PTHR22926:SF3">
    <property type="entry name" value="UNDECAPRENYL-PHOSPHATE ALPHA-N-ACETYLGLUCOSAMINYL 1-PHOSPHATE TRANSFERASE"/>
    <property type="match status" value="1"/>
</dbReference>
<dbReference type="InterPro" id="IPR000715">
    <property type="entry name" value="Glycosyl_transferase_4"/>
</dbReference>
<dbReference type="EMBL" id="CP132508">
    <property type="protein sequence ID" value="WPD19211.1"/>
    <property type="molecule type" value="Genomic_DNA"/>
</dbReference>